<accession>A0A0F8ZRL8</accession>
<feature type="non-terminal residue" evidence="1">
    <location>
        <position position="1"/>
    </location>
</feature>
<organism evidence="1">
    <name type="scientific">marine sediment metagenome</name>
    <dbReference type="NCBI Taxonomy" id="412755"/>
    <lineage>
        <taxon>unclassified sequences</taxon>
        <taxon>metagenomes</taxon>
        <taxon>ecological metagenomes</taxon>
    </lineage>
</organism>
<name>A0A0F8ZRL8_9ZZZZ</name>
<gene>
    <name evidence="1" type="ORF">LCGC14_2662250</name>
</gene>
<evidence type="ECO:0000313" key="1">
    <source>
        <dbReference type="EMBL" id="KKK96492.1"/>
    </source>
</evidence>
<sequence length="156" mass="17068">IKLALETGQKLVYQGGVDDLMRENLYHYGKEFIIAAQPYQLADDGVDISFGYTLGIAMGAGSQDGAGAATIPTYESGRTSFTQKPETYEADSPVNLMAKGMAPFMTALFPFDWERDPSTWLDPERSKSVTMDIHSRDHADVVGGANKVTLDRLVRA</sequence>
<reference evidence="1" key="1">
    <citation type="journal article" date="2015" name="Nature">
        <title>Complex archaea that bridge the gap between prokaryotes and eukaryotes.</title>
        <authorList>
            <person name="Spang A."/>
            <person name="Saw J.H."/>
            <person name="Jorgensen S.L."/>
            <person name="Zaremba-Niedzwiedzka K."/>
            <person name="Martijn J."/>
            <person name="Lind A.E."/>
            <person name="van Eijk R."/>
            <person name="Schleper C."/>
            <person name="Guy L."/>
            <person name="Ettema T.J."/>
        </authorList>
    </citation>
    <scope>NUCLEOTIDE SEQUENCE</scope>
</reference>
<proteinExistence type="predicted"/>
<comment type="caution">
    <text evidence="1">The sequence shown here is derived from an EMBL/GenBank/DDBJ whole genome shotgun (WGS) entry which is preliminary data.</text>
</comment>
<dbReference type="AlphaFoldDB" id="A0A0F8ZRL8"/>
<protein>
    <submittedName>
        <fullName evidence="1">Uncharacterized protein</fullName>
    </submittedName>
</protein>
<dbReference type="EMBL" id="LAZR01046461">
    <property type="protein sequence ID" value="KKK96492.1"/>
    <property type="molecule type" value="Genomic_DNA"/>
</dbReference>